<dbReference type="STRING" id="225345.CLCHR_21860"/>
<keyword evidence="2" id="KW-1185">Reference proteome</keyword>
<name>A0A1V4IQG2_9CLOT</name>
<accession>A0A1V4IQG2</accession>
<protein>
    <submittedName>
        <fullName evidence="1">Uncharacterized protein</fullName>
    </submittedName>
</protein>
<dbReference type="Proteomes" id="UP000191056">
    <property type="component" value="Unassembled WGS sequence"/>
</dbReference>
<comment type="caution">
    <text evidence="1">The sequence shown here is derived from an EMBL/GenBank/DDBJ whole genome shotgun (WGS) entry which is preliminary data.</text>
</comment>
<dbReference type="EMBL" id="MZGT01000026">
    <property type="protein sequence ID" value="OPJ62050.1"/>
    <property type="molecule type" value="Genomic_DNA"/>
</dbReference>
<evidence type="ECO:0000313" key="1">
    <source>
        <dbReference type="EMBL" id="OPJ62050.1"/>
    </source>
</evidence>
<evidence type="ECO:0000313" key="2">
    <source>
        <dbReference type="Proteomes" id="UP000191056"/>
    </source>
</evidence>
<sequence>MLLSVEEYEPLLNPFAAPLLVDDVLESDLLEVLSLLLEKFPDLKPSPLFELVESLVVLVEDLPDELEPLKDPELNPLLDFELLELDLLLLELDLLLDLAKAIVLLVGIFMPINDKASNGKLENVNINVRKIVKTYFLVIL</sequence>
<reference evidence="1 2" key="1">
    <citation type="submission" date="2017-03" db="EMBL/GenBank/DDBJ databases">
        <title>Genome sequence of Clostridium chromiireducens DSM 23318.</title>
        <authorList>
            <person name="Poehlein A."/>
            <person name="Daniel R."/>
        </authorList>
    </citation>
    <scope>NUCLEOTIDE SEQUENCE [LARGE SCALE GENOMIC DNA]</scope>
    <source>
        <strain evidence="1 2">DSM 23318</strain>
    </source>
</reference>
<proteinExistence type="predicted"/>
<dbReference type="AlphaFoldDB" id="A0A1V4IQG2"/>
<organism evidence="1 2">
    <name type="scientific">Clostridium chromiireducens</name>
    <dbReference type="NCBI Taxonomy" id="225345"/>
    <lineage>
        <taxon>Bacteria</taxon>
        <taxon>Bacillati</taxon>
        <taxon>Bacillota</taxon>
        <taxon>Clostridia</taxon>
        <taxon>Eubacteriales</taxon>
        <taxon>Clostridiaceae</taxon>
        <taxon>Clostridium</taxon>
    </lineage>
</organism>
<gene>
    <name evidence="1" type="ORF">CLCHR_21860</name>
</gene>